<sequence>MAERFPLENLKVVGNNVYRVAPDGRMFFVRSLAEDPTANTDVFAAPPRADAPSFYGSTPKQGSYFGKQAIGMAAPHLQSAYDLASTATTMTPDPNNYAPEAIQRMGHAATNYGIAGLQAFMSPFYGAAGLVGDVAKAAGVPRSEALTRDLGAMLDTAGILPEGRILGAMADAGAVGQVAGNAKRAVNAAVERAPVLYADAIGNARALAQGDLEFMRGRGLPSESAAAGAQVTGRGTGAGAIIRPDDTFRGNGSFRNNVESADVPFAYRLTGQTQIDDMIQSGMVRPKEGGYGQAGQNTVHYGAMPEATPSTLANMPKTDPNKGFTLVADKTKIAGKEGPATLDDLQHIWTMRDGQMVDILDEVKAKNRDYGAAPGIGDNGGPALDNIFEDNVFETLTSATAPRQRYVDPATGMYSKSYEAAHALTQNVGTAEQMRKMLLNNGANEEELFYTGFDKWIKDKGNAKVTKDEIVNYLDEHAFNGQDVYTGMDLGPFTSKVYAGQGVLGAEGRGIESIRDNVYTDRRVQAEEQANAYRNQVTNDMVNMGYQTLPEVNTVDDLSKLEEIVKQAKDNGRYVSPSLTGRVRRAREKVDRFIANPDSTGTYAMLGLDPETALNEELAQTFYGTDRIPTGSNWFADPVPHDMMIDPQGNIHPYSFASGAATRGAENPWEMVSRLRNEADDEVNNMTDQQIADYMGIDLASLPTPFKKGDTRYSVHSPEGVKDYAETTYNYTDPHDILSGQNAELGTKDFSETHGFGKYSGDARDAGRLYHTRTGTLNTPEGPAHLLFEAQSDIAQKYDKFPDWFHITGKNPEYDIPKEKRKALQEYLKTTKEYARLEDEVTPMRKAVEKAGYRSDELARQTGMTIEEARKYLGDFTAKYSQLTAATNKMSEQRGPLFSDLYAIKRFYGLPEEFDAYNKFLKEQTYDPSILENVLAGKATITEEGAGNPKGKVATRPFTTSTNRWAPAALKNELIKAVGKDAEWFALPMGKDVKGWTNGKIEGQEGFYENILPIQLKKLIKKELGIDVQVEKIKAEGFLPKVDNRTYEVNAIRLTPEIKQLIKEKGFSTFKKGGPVEGSSLADIDVFALQ</sequence>
<gene>
    <name evidence="1" type="ORF">UFOVP1202_57</name>
</gene>
<accession>A0A6J5R0C8</accession>
<dbReference type="EMBL" id="LR797147">
    <property type="protein sequence ID" value="CAB4190470.1"/>
    <property type="molecule type" value="Genomic_DNA"/>
</dbReference>
<protein>
    <submittedName>
        <fullName evidence="1">Uncharacterized protein</fullName>
    </submittedName>
</protein>
<proteinExistence type="predicted"/>
<evidence type="ECO:0000313" key="1">
    <source>
        <dbReference type="EMBL" id="CAB4190470.1"/>
    </source>
</evidence>
<organism evidence="1">
    <name type="scientific">uncultured Caudovirales phage</name>
    <dbReference type="NCBI Taxonomy" id="2100421"/>
    <lineage>
        <taxon>Viruses</taxon>
        <taxon>Duplodnaviria</taxon>
        <taxon>Heunggongvirae</taxon>
        <taxon>Uroviricota</taxon>
        <taxon>Caudoviricetes</taxon>
        <taxon>Peduoviridae</taxon>
        <taxon>Maltschvirus</taxon>
        <taxon>Maltschvirus maltsch</taxon>
    </lineage>
</organism>
<reference evidence="1" key="1">
    <citation type="submission" date="2020-05" db="EMBL/GenBank/DDBJ databases">
        <authorList>
            <person name="Chiriac C."/>
            <person name="Salcher M."/>
            <person name="Ghai R."/>
            <person name="Kavagutti S V."/>
        </authorList>
    </citation>
    <scope>NUCLEOTIDE SEQUENCE</scope>
</reference>
<name>A0A6J5R0C8_9CAUD</name>